<sequence>MDTNDLPFKKRNFANRFFDATVWDDFIYRNDDIVVASYAKAGTTLVQQIVAQLIFNSRDDVDVASISPWIDSVYPDKRSKLNLLEAQTHRRFFKTHLPVDALTFSDRAKYIYIGRDGRDIALSLFDHQNAARQDAPLSADKTPPSASGLKVLAPTQTSACDYFDTWLERDGHPFWPFWENLRSWWQVRMLPNVLFVHYTDLVADTGKQIERIAAFLELPLSEGRLPTILANCSLVSMRANARLYVPHGAGLWKDDGRSFFNKGQNSRWIDVLPPEMSIKFEKKAVMELGIDCARWMMLAGPVANASVG</sequence>
<dbReference type="PANTHER" id="PTHR11783">
    <property type="entry name" value="SULFOTRANSFERASE SULT"/>
    <property type="match status" value="1"/>
</dbReference>
<dbReference type="Gene3D" id="3.40.50.300">
    <property type="entry name" value="P-loop containing nucleotide triphosphate hydrolases"/>
    <property type="match status" value="1"/>
</dbReference>
<dbReference type="InterPro" id="IPR000863">
    <property type="entry name" value="Sulfotransferase_dom"/>
</dbReference>
<proteinExistence type="inferred from homology"/>
<dbReference type="GO" id="GO:0016740">
    <property type="term" value="F:transferase activity"/>
    <property type="evidence" value="ECO:0007669"/>
    <property type="project" value="UniProtKB-KW"/>
</dbReference>
<name>A0ABV8EDC4_9HYPH</name>
<dbReference type="EMBL" id="JBHSBD010000113">
    <property type="protein sequence ID" value="MFC3970573.1"/>
    <property type="molecule type" value="Genomic_DNA"/>
</dbReference>
<evidence type="ECO:0000256" key="1">
    <source>
        <dbReference type="ARBA" id="ARBA00005771"/>
    </source>
</evidence>
<comment type="caution">
    <text evidence="4">The sequence shown here is derived from an EMBL/GenBank/DDBJ whole genome shotgun (WGS) entry which is preliminary data.</text>
</comment>
<evidence type="ECO:0000313" key="5">
    <source>
        <dbReference type="Proteomes" id="UP001595697"/>
    </source>
</evidence>
<reference evidence="5" key="1">
    <citation type="journal article" date="2019" name="Int. J. Syst. Evol. Microbiol.">
        <title>The Global Catalogue of Microorganisms (GCM) 10K type strain sequencing project: providing services to taxonomists for standard genome sequencing and annotation.</title>
        <authorList>
            <consortium name="The Broad Institute Genomics Platform"/>
            <consortium name="The Broad Institute Genome Sequencing Center for Infectious Disease"/>
            <person name="Wu L."/>
            <person name="Ma J."/>
        </authorList>
    </citation>
    <scope>NUCLEOTIDE SEQUENCE [LARGE SCALE GENOMIC DNA]</scope>
    <source>
        <strain evidence="5">TBRC 5781</strain>
    </source>
</reference>
<gene>
    <name evidence="4" type="ORF">ACFOVS_21090</name>
</gene>
<accession>A0ABV8EDC4</accession>
<dbReference type="InterPro" id="IPR027417">
    <property type="entry name" value="P-loop_NTPase"/>
</dbReference>
<evidence type="ECO:0000256" key="2">
    <source>
        <dbReference type="ARBA" id="ARBA00022679"/>
    </source>
</evidence>
<dbReference type="EC" id="2.8.2.-" evidence="4"/>
<protein>
    <submittedName>
        <fullName evidence="4">Sulfotransferase domain-containing protein</fullName>
        <ecNumber evidence="4">2.8.2.-</ecNumber>
    </submittedName>
</protein>
<organism evidence="4 5">
    <name type="scientific">Rhizobium lemnae</name>
    <dbReference type="NCBI Taxonomy" id="1214924"/>
    <lineage>
        <taxon>Bacteria</taxon>
        <taxon>Pseudomonadati</taxon>
        <taxon>Pseudomonadota</taxon>
        <taxon>Alphaproteobacteria</taxon>
        <taxon>Hyphomicrobiales</taxon>
        <taxon>Rhizobiaceae</taxon>
        <taxon>Rhizobium/Agrobacterium group</taxon>
        <taxon>Rhizobium</taxon>
    </lineage>
</organism>
<evidence type="ECO:0000259" key="3">
    <source>
        <dbReference type="Pfam" id="PF00685"/>
    </source>
</evidence>
<dbReference type="Pfam" id="PF00685">
    <property type="entry name" value="Sulfotransfer_1"/>
    <property type="match status" value="1"/>
</dbReference>
<evidence type="ECO:0000313" key="4">
    <source>
        <dbReference type="EMBL" id="MFC3970573.1"/>
    </source>
</evidence>
<dbReference type="RefSeq" id="WP_247262797.1">
    <property type="nucleotide sequence ID" value="NZ_JALJQZ010000076.1"/>
</dbReference>
<dbReference type="SUPFAM" id="SSF52540">
    <property type="entry name" value="P-loop containing nucleoside triphosphate hydrolases"/>
    <property type="match status" value="1"/>
</dbReference>
<feature type="domain" description="Sulfotransferase" evidence="3">
    <location>
        <begin position="31"/>
        <end position="282"/>
    </location>
</feature>
<keyword evidence="5" id="KW-1185">Reference proteome</keyword>
<comment type="similarity">
    <text evidence="1">Belongs to the sulfotransferase 1 family.</text>
</comment>
<dbReference type="Proteomes" id="UP001595697">
    <property type="component" value="Unassembled WGS sequence"/>
</dbReference>
<keyword evidence="2 4" id="KW-0808">Transferase</keyword>